<feature type="transmembrane region" description="Helical" evidence="2">
    <location>
        <begin position="101"/>
        <end position="124"/>
    </location>
</feature>
<accession>A0ABU6AZX8</accession>
<feature type="region of interest" description="Disordered" evidence="1">
    <location>
        <begin position="133"/>
        <end position="155"/>
    </location>
</feature>
<feature type="region of interest" description="Disordered" evidence="1">
    <location>
        <begin position="1"/>
        <end position="31"/>
    </location>
</feature>
<dbReference type="RefSeq" id="WP_195082184.1">
    <property type="nucleotide sequence ID" value="NZ_JAYESH010000010.1"/>
</dbReference>
<sequence length="155" mass="15860">MSTVISHVTPSAGAAEADGEHRVADPAPAQDDLGYETARRLLCGGARPRTLTPAHRSAVDRRPPGARPGAGMVDYGRGPGTFARRRLRGDHPMRRVEQAQIGFAALAVAALLTAAMVVGLIALAHVRAGEWGGGSGRSAPAVVDGPSVPGSGDSR</sequence>
<dbReference type="Proteomes" id="UP001348098">
    <property type="component" value="Unassembled WGS sequence"/>
</dbReference>
<keyword evidence="4" id="KW-1185">Reference proteome</keyword>
<feature type="region of interest" description="Disordered" evidence="1">
    <location>
        <begin position="47"/>
        <end position="80"/>
    </location>
</feature>
<organism evidence="3 4">
    <name type="scientific">Nocardia implantans</name>
    <dbReference type="NCBI Taxonomy" id="3108168"/>
    <lineage>
        <taxon>Bacteria</taxon>
        <taxon>Bacillati</taxon>
        <taxon>Actinomycetota</taxon>
        <taxon>Actinomycetes</taxon>
        <taxon>Mycobacteriales</taxon>
        <taxon>Nocardiaceae</taxon>
        <taxon>Nocardia</taxon>
    </lineage>
</organism>
<keyword evidence="2" id="KW-0472">Membrane</keyword>
<reference evidence="3 4" key="1">
    <citation type="submission" date="2023-12" db="EMBL/GenBank/DDBJ databases">
        <title>novel species in genus Nocarida.</title>
        <authorList>
            <person name="Li Z."/>
        </authorList>
    </citation>
    <scope>NUCLEOTIDE SEQUENCE [LARGE SCALE GENOMIC DNA]</scope>
    <source>
        <strain evidence="3 4">CDC186</strain>
    </source>
</reference>
<gene>
    <name evidence="3" type="ORF">U3653_23365</name>
</gene>
<comment type="caution">
    <text evidence="3">The sequence shown here is derived from an EMBL/GenBank/DDBJ whole genome shotgun (WGS) entry which is preliminary data.</text>
</comment>
<name>A0ABU6AZX8_9NOCA</name>
<evidence type="ECO:0000256" key="1">
    <source>
        <dbReference type="SAM" id="MobiDB-lite"/>
    </source>
</evidence>
<dbReference type="EMBL" id="JAYKYQ010000010">
    <property type="protein sequence ID" value="MEB3512980.1"/>
    <property type="molecule type" value="Genomic_DNA"/>
</dbReference>
<evidence type="ECO:0000313" key="4">
    <source>
        <dbReference type="Proteomes" id="UP001348098"/>
    </source>
</evidence>
<protein>
    <submittedName>
        <fullName evidence="3">Uncharacterized protein</fullName>
    </submittedName>
</protein>
<keyword evidence="2" id="KW-1133">Transmembrane helix</keyword>
<evidence type="ECO:0000313" key="3">
    <source>
        <dbReference type="EMBL" id="MEB3512980.1"/>
    </source>
</evidence>
<proteinExistence type="predicted"/>
<evidence type="ECO:0000256" key="2">
    <source>
        <dbReference type="SAM" id="Phobius"/>
    </source>
</evidence>
<keyword evidence="2" id="KW-0812">Transmembrane</keyword>